<evidence type="ECO:0000256" key="2">
    <source>
        <dbReference type="ARBA" id="ARBA00022448"/>
    </source>
</evidence>
<evidence type="ECO:0000313" key="9">
    <source>
        <dbReference type="EMBL" id="PPQ98127.1"/>
    </source>
</evidence>
<keyword evidence="5 8" id="KW-0812">Transmembrane</keyword>
<feature type="transmembrane region" description="Helical" evidence="8">
    <location>
        <begin position="6"/>
        <end position="26"/>
    </location>
</feature>
<feature type="transmembrane region" description="Helical" evidence="8">
    <location>
        <begin position="189"/>
        <end position="209"/>
    </location>
</feature>
<dbReference type="InParanoid" id="A0A409Y523"/>
<dbReference type="Pfam" id="PF20398">
    <property type="entry name" value="DUF6691"/>
    <property type="match status" value="1"/>
</dbReference>
<dbReference type="GO" id="GO:0005886">
    <property type="term" value="C:plasma membrane"/>
    <property type="evidence" value="ECO:0007669"/>
    <property type="project" value="UniProtKB-SubCell"/>
</dbReference>
<name>A0A409Y523_9AGAR</name>
<dbReference type="STRING" id="231916.A0A409Y523"/>
<evidence type="ECO:0000256" key="6">
    <source>
        <dbReference type="ARBA" id="ARBA00022989"/>
    </source>
</evidence>
<feature type="transmembrane region" description="Helical" evidence="8">
    <location>
        <begin position="47"/>
        <end position="64"/>
    </location>
</feature>
<evidence type="ECO:0000256" key="3">
    <source>
        <dbReference type="ARBA" id="ARBA00022475"/>
    </source>
</evidence>
<evidence type="ECO:0000256" key="1">
    <source>
        <dbReference type="ARBA" id="ARBA00004429"/>
    </source>
</evidence>
<keyword evidence="2" id="KW-0813">Transport</keyword>
<dbReference type="InterPro" id="IPR007272">
    <property type="entry name" value="Sulf_transp_TsuA/YedE"/>
</dbReference>
<sequence length="325" mass="33639">MNSPTPLKALIGGMGIPLAAHELLLLNGNVFGISGFIHRAVRGSLEGLAGAAGLIFAGALVGYLGEDGPEDLSLSLPQVALSGLFVGLGTKLANGCTSGHMICGISRLSVRSIVATATFFTAGVVTAQFLHNSRPAVGHADWSLGAESYKLLALQAIPVSFFALLYFWNPESKAQGSDGYNSPHGAARVATYLATAFQFALALRLSNLSEASRVLSFLLLPFHRSFDPSLAMVAAGALPVGITLYHFARGSERPRLGGIWSIPKGGRVDSRLLIGSTIFGIGWGMAGICPGPALVNFGRSLGSGGHALIPYLTWLGTVALGGLLA</sequence>
<comment type="caution">
    <text evidence="9">The sequence shown here is derived from an EMBL/GenBank/DDBJ whole genome shotgun (WGS) entry which is preliminary data.</text>
</comment>
<dbReference type="PANTHER" id="PTHR30574:SF1">
    <property type="entry name" value="SULPHUR TRANSPORT DOMAIN-CONTAINING PROTEIN"/>
    <property type="match status" value="1"/>
</dbReference>
<keyword evidence="7 8" id="KW-0472">Membrane</keyword>
<keyword evidence="3" id="KW-1003">Cell membrane</keyword>
<dbReference type="PANTHER" id="PTHR30574">
    <property type="entry name" value="INNER MEMBRANE PROTEIN YEDE"/>
    <property type="match status" value="1"/>
</dbReference>
<keyword evidence="10" id="KW-1185">Reference proteome</keyword>
<dbReference type="Proteomes" id="UP000284706">
    <property type="component" value="Unassembled WGS sequence"/>
</dbReference>
<feature type="transmembrane region" description="Helical" evidence="8">
    <location>
        <begin position="272"/>
        <end position="295"/>
    </location>
</feature>
<organism evidence="9 10">
    <name type="scientific">Gymnopilus dilepis</name>
    <dbReference type="NCBI Taxonomy" id="231916"/>
    <lineage>
        <taxon>Eukaryota</taxon>
        <taxon>Fungi</taxon>
        <taxon>Dikarya</taxon>
        <taxon>Basidiomycota</taxon>
        <taxon>Agaricomycotina</taxon>
        <taxon>Agaricomycetes</taxon>
        <taxon>Agaricomycetidae</taxon>
        <taxon>Agaricales</taxon>
        <taxon>Agaricineae</taxon>
        <taxon>Hymenogastraceae</taxon>
        <taxon>Gymnopilus</taxon>
    </lineage>
</organism>
<evidence type="ECO:0000256" key="7">
    <source>
        <dbReference type="ARBA" id="ARBA00023136"/>
    </source>
</evidence>
<evidence type="ECO:0000256" key="4">
    <source>
        <dbReference type="ARBA" id="ARBA00022519"/>
    </source>
</evidence>
<dbReference type="OrthoDB" id="10254418at2759"/>
<accession>A0A409Y523</accession>
<feature type="transmembrane region" description="Helical" evidence="8">
    <location>
        <begin position="151"/>
        <end position="168"/>
    </location>
</feature>
<reference evidence="9 10" key="1">
    <citation type="journal article" date="2018" name="Evol. Lett.">
        <title>Horizontal gene cluster transfer increased hallucinogenic mushroom diversity.</title>
        <authorList>
            <person name="Reynolds H.T."/>
            <person name="Vijayakumar V."/>
            <person name="Gluck-Thaler E."/>
            <person name="Korotkin H.B."/>
            <person name="Matheny P.B."/>
            <person name="Slot J.C."/>
        </authorList>
    </citation>
    <scope>NUCLEOTIDE SEQUENCE [LARGE SCALE GENOMIC DNA]</scope>
    <source>
        <strain evidence="9 10">SRW20</strain>
    </source>
</reference>
<dbReference type="Pfam" id="PF04143">
    <property type="entry name" value="Sulf_transp"/>
    <property type="match status" value="1"/>
</dbReference>
<proteinExistence type="predicted"/>
<dbReference type="InterPro" id="IPR046513">
    <property type="entry name" value="DUF6691"/>
</dbReference>
<gene>
    <name evidence="9" type="ORF">CVT26_003171</name>
</gene>
<evidence type="ECO:0000256" key="5">
    <source>
        <dbReference type="ARBA" id="ARBA00022692"/>
    </source>
</evidence>
<feature type="transmembrane region" description="Helical" evidence="8">
    <location>
        <begin position="307"/>
        <end position="324"/>
    </location>
</feature>
<evidence type="ECO:0000256" key="8">
    <source>
        <dbReference type="SAM" id="Phobius"/>
    </source>
</evidence>
<feature type="transmembrane region" description="Helical" evidence="8">
    <location>
        <begin position="76"/>
        <end position="96"/>
    </location>
</feature>
<dbReference type="AlphaFoldDB" id="A0A409Y523"/>
<evidence type="ECO:0000313" key="10">
    <source>
        <dbReference type="Proteomes" id="UP000284706"/>
    </source>
</evidence>
<keyword evidence="6 8" id="KW-1133">Transmembrane helix</keyword>
<keyword evidence="4" id="KW-0997">Cell inner membrane</keyword>
<protein>
    <submittedName>
        <fullName evidence="9">Uncharacterized protein</fullName>
    </submittedName>
</protein>
<feature type="transmembrane region" description="Helical" evidence="8">
    <location>
        <begin position="108"/>
        <end position="131"/>
    </location>
</feature>
<comment type="subcellular location">
    <subcellularLocation>
        <location evidence="1">Cell inner membrane</location>
        <topology evidence="1">Multi-pass membrane protein</topology>
    </subcellularLocation>
</comment>
<feature type="transmembrane region" description="Helical" evidence="8">
    <location>
        <begin position="229"/>
        <end position="248"/>
    </location>
</feature>
<dbReference type="EMBL" id="NHYE01001142">
    <property type="protein sequence ID" value="PPQ98127.1"/>
    <property type="molecule type" value="Genomic_DNA"/>
</dbReference>